<evidence type="ECO:0008006" key="8">
    <source>
        <dbReference type="Google" id="ProtNLM"/>
    </source>
</evidence>
<keyword evidence="7" id="KW-1185">Reference proteome</keyword>
<feature type="transmembrane region" description="Helical" evidence="5">
    <location>
        <begin position="59"/>
        <end position="80"/>
    </location>
</feature>
<name>A0A1D1VVV8_RAMVA</name>
<feature type="transmembrane region" description="Helical" evidence="5">
    <location>
        <begin position="24"/>
        <end position="47"/>
    </location>
</feature>
<evidence type="ECO:0000256" key="3">
    <source>
        <dbReference type="ARBA" id="ARBA00022989"/>
    </source>
</evidence>
<proteinExistence type="predicted"/>
<dbReference type="InterPro" id="IPR018499">
    <property type="entry name" value="Tetraspanin/Peripherin"/>
</dbReference>
<dbReference type="Gene3D" id="1.10.1450.10">
    <property type="entry name" value="Tetraspanin"/>
    <property type="match status" value="1"/>
</dbReference>
<evidence type="ECO:0000313" key="7">
    <source>
        <dbReference type="Proteomes" id="UP000186922"/>
    </source>
</evidence>
<protein>
    <recommendedName>
        <fullName evidence="8">Tetraspanin</fullName>
    </recommendedName>
</protein>
<evidence type="ECO:0000256" key="4">
    <source>
        <dbReference type="ARBA" id="ARBA00023136"/>
    </source>
</evidence>
<reference evidence="6 7" key="1">
    <citation type="journal article" date="2016" name="Nat. Commun.">
        <title>Extremotolerant tardigrade genome and improved radiotolerance of human cultured cells by tardigrade-unique protein.</title>
        <authorList>
            <person name="Hashimoto T."/>
            <person name="Horikawa D.D."/>
            <person name="Saito Y."/>
            <person name="Kuwahara H."/>
            <person name="Kozuka-Hata H."/>
            <person name="Shin-I T."/>
            <person name="Minakuchi Y."/>
            <person name="Ohishi K."/>
            <person name="Motoyama A."/>
            <person name="Aizu T."/>
            <person name="Enomoto A."/>
            <person name="Kondo K."/>
            <person name="Tanaka S."/>
            <person name="Hara Y."/>
            <person name="Koshikawa S."/>
            <person name="Sagara H."/>
            <person name="Miura T."/>
            <person name="Yokobori S."/>
            <person name="Miyagawa K."/>
            <person name="Suzuki Y."/>
            <person name="Kubo T."/>
            <person name="Oyama M."/>
            <person name="Kohara Y."/>
            <person name="Fujiyama A."/>
            <person name="Arakawa K."/>
            <person name="Katayama T."/>
            <person name="Toyoda A."/>
            <person name="Kunieda T."/>
        </authorList>
    </citation>
    <scope>NUCLEOTIDE SEQUENCE [LARGE SCALE GENOMIC DNA]</scope>
    <source>
        <strain evidence="6 7">YOKOZUNA-1</strain>
    </source>
</reference>
<evidence type="ECO:0000313" key="6">
    <source>
        <dbReference type="EMBL" id="GAV03928.1"/>
    </source>
</evidence>
<dbReference type="AlphaFoldDB" id="A0A1D1VVV8"/>
<keyword evidence="2 5" id="KW-0812">Transmembrane</keyword>
<comment type="caution">
    <text evidence="6">The sequence shown here is derived from an EMBL/GenBank/DDBJ whole genome shotgun (WGS) entry which is preliminary data.</text>
</comment>
<evidence type="ECO:0000256" key="1">
    <source>
        <dbReference type="ARBA" id="ARBA00004141"/>
    </source>
</evidence>
<dbReference type="Proteomes" id="UP000186922">
    <property type="component" value="Unassembled WGS sequence"/>
</dbReference>
<dbReference type="EMBL" id="BDGG01000010">
    <property type="protein sequence ID" value="GAV03928.1"/>
    <property type="molecule type" value="Genomic_DNA"/>
</dbReference>
<dbReference type="SUPFAM" id="SSF48652">
    <property type="entry name" value="Tetraspanin"/>
    <property type="match status" value="1"/>
</dbReference>
<keyword evidence="3 5" id="KW-1133">Transmembrane helix</keyword>
<dbReference type="OrthoDB" id="10033535at2759"/>
<accession>A0A1D1VVV8</accession>
<dbReference type="Pfam" id="PF00335">
    <property type="entry name" value="Tetraspanin"/>
    <property type="match status" value="1"/>
</dbReference>
<evidence type="ECO:0000256" key="5">
    <source>
        <dbReference type="SAM" id="Phobius"/>
    </source>
</evidence>
<keyword evidence="4 5" id="KW-0472">Membrane</keyword>
<dbReference type="GO" id="GO:0016020">
    <property type="term" value="C:membrane"/>
    <property type="evidence" value="ECO:0007669"/>
    <property type="project" value="UniProtKB-SubCell"/>
</dbReference>
<sequence>MPPTPQPPTPYAGTKRLQHLRNACIVLCFLNVLTGLVSSGFTVAALVQKFGGEQVTNSLYLMLVANLGLTAAGVLGIAGLRNGSSKLLTAWFILMVIVALLYVGTVVYTHLNLTELRIKVAKAIKNFMMMYGSYLGRYHNGDATLDEMQKNRGCCGVQSPLEWKTTKYAKIPDSCCAVSKDCNIVTRRNISFQAAYTILVSLNQPMRPVFHDCGCVGPMTALPQSANDVIIPSSRKNHLVLSATVSALLRRQTCRCDFGSRPGHQTNAYFRSGDLEPVRIHLCADGGLLLRTSLRFPVKRTVPKVKQFLVKPLTYLTGFFPSMKFMTDFLCSKNLNIKNSALRPVDTLSCICHRRRRIFE</sequence>
<evidence type="ECO:0000256" key="2">
    <source>
        <dbReference type="ARBA" id="ARBA00022692"/>
    </source>
</evidence>
<organism evidence="6 7">
    <name type="scientific">Ramazzottius varieornatus</name>
    <name type="common">Water bear</name>
    <name type="synonym">Tardigrade</name>
    <dbReference type="NCBI Taxonomy" id="947166"/>
    <lineage>
        <taxon>Eukaryota</taxon>
        <taxon>Metazoa</taxon>
        <taxon>Ecdysozoa</taxon>
        <taxon>Tardigrada</taxon>
        <taxon>Eutardigrada</taxon>
        <taxon>Parachela</taxon>
        <taxon>Hypsibioidea</taxon>
        <taxon>Ramazzottiidae</taxon>
        <taxon>Ramazzottius</taxon>
    </lineage>
</organism>
<gene>
    <name evidence="6" type="primary">RvY_14292</name>
    <name evidence="6" type="synonym">RvY_14292.1</name>
    <name evidence="6" type="ORF">RvY_14292-1</name>
</gene>
<comment type="subcellular location">
    <subcellularLocation>
        <location evidence="1">Membrane</location>
        <topology evidence="1">Multi-pass membrane protein</topology>
    </subcellularLocation>
</comment>
<feature type="transmembrane region" description="Helical" evidence="5">
    <location>
        <begin position="87"/>
        <end position="108"/>
    </location>
</feature>
<dbReference type="InterPro" id="IPR008952">
    <property type="entry name" value="Tetraspanin_EC2_sf"/>
</dbReference>